<sequence>MRRARERGFIGSTNSNVGTLMHLILKIYKTSITAELPPFQQQHIVPWGQLLLTVVPKPLKDSVGFPSQLEDRERTPPRTGIPRRAEQSSPSTSRQIPSGPMARARTSIRKVNDFDIIGASDMASKPMAADPNCNPKIRNRLSTRIGSSVREILQKHSSRVSQSGSPMIGDIELEEDASNLEFDIESEFQRLSGEIRLEEVVVEEEGESSKRSLKFNQTVATTSLTPIPKEMRSTENNSNQPHQANEGNSESRSGIGNRFRNEITSDAGYLNKGESGSNFTSNFPITITSPERWNKVLEFEEEFGQTNSKTLGMEDNQIQPNVLLMNYNLRHPIYSIDQINSKRLPETAGCKVWDPEGIDYIDCLGAYLAVNQGHCHPKTIQALIKLKL</sequence>
<dbReference type="HOGENOM" id="CLU_711889_0_0_1"/>
<evidence type="ECO:0000313" key="4">
    <source>
        <dbReference type="Proteomes" id="UP000001072"/>
    </source>
</evidence>
<proteinExistence type="inferred from homology"/>
<dbReference type="InterPro" id="IPR005814">
    <property type="entry name" value="Aminotrans_3"/>
</dbReference>
<dbReference type="Proteomes" id="UP000001072">
    <property type="component" value="Unassembled WGS sequence"/>
</dbReference>
<dbReference type="AlphaFoldDB" id="F4R9J7"/>
<feature type="compositionally biased region" description="Polar residues" evidence="2">
    <location>
        <begin position="234"/>
        <end position="254"/>
    </location>
</feature>
<dbReference type="InterPro" id="IPR015424">
    <property type="entry name" value="PyrdxlP-dep_Trfase"/>
</dbReference>
<evidence type="ECO:0000313" key="3">
    <source>
        <dbReference type="EMBL" id="EGG10991.1"/>
    </source>
</evidence>
<dbReference type="OrthoDB" id="760868at2759"/>
<evidence type="ECO:0008006" key="5">
    <source>
        <dbReference type="Google" id="ProtNLM"/>
    </source>
</evidence>
<feature type="compositionally biased region" description="Polar residues" evidence="2">
    <location>
        <begin position="214"/>
        <end position="225"/>
    </location>
</feature>
<reference evidence="4" key="1">
    <citation type="journal article" date="2011" name="Proc. Natl. Acad. Sci. U.S.A.">
        <title>Obligate biotrophy features unraveled by the genomic analysis of rust fungi.</title>
        <authorList>
            <person name="Duplessis S."/>
            <person name="Cuomo C.A."/>
            <person name="Lin Y.-C."/>
            <person name="Aerts A."/>
            <person name="Tisserant E."/>
            <person name="Veneault-Fourrey C."/>
            <person name="Joly D.L."/>
            <person name="Hacquard S."/>
            <person name="Amselem J."/>
            <person name="Cantarel B.L."/>
            <person name="Chiu R."/>
            <person name="Coutinho P.M."/>
            <person name="Feau N."/>
            <person name="Field M."/>
            <person name="Frey P."/>
            <person name="Gelhaye E."/>
            <person name="Goldberg J."/>
            <person name="Grabherr M.G."/>
            <person name="Kodira C.D."/>
            <person name="Kohler A."/>
            <person name="Kuees U."/>
            <person name="Lindquist E.A."/>
            <person name="Lucas S.M."/>
            <person name="Mago R."/>
            <person name="Mauceli E."/>
            <person name="Morin E."/>
            <person name="Murat C."/>
            <person name="Pangilinan J.L."/>
            <person name="Park R."/>
            <person name="Pearson M."/>
            <person name="Quesneville H."/>
            <person name="Rouhier N."/>
            <person name="Sakthikumar S."/>
            <person name="Salamov A.A."/>
            <person name="Schmutz J."/>
            <person name="Selles B."/>
            <person name="Shapiro H."/>
            <person name="Tanguay P."/>
            <person name="Tuskan G.A."/>
            <person name="Henrissat B."/>
            <person name="Van de Peer Y."/>
            <person name="Rouze P."/>
            <person name="Ellis J.G."/>
            <person name="Dodds P.N."/>
            <person name="Schein J.E."/>
            <person name="Zhong S."/>
            <person name="Hamelin R.C."/>
            <person name="Grigoriev I.V."/>
            <person name="Szabo L.J."/>
            <person name="Martin F."/>
        </authorList>
    </citation>
    <scope>NUCLEOTIDE SEQUENCE [LARGE SCALE GENOMIC DNA]</scope>
    <source>
        <strain evidence="4">98AG31 / pathotype 3-4-7</strain>
    </source>
</reference>
<dbReference type="STRING" id="747676.F4R9J7"/>
<keyword evidence="1" id="KW-0663">Pyridoxal phosphate</keyword>
<keyword evidence="4" id="KW-1185">Reference proteome</keyword>
<gene>
    <name evidence="3" type="ORF">MELLADRAFT_92414</name>
</gene>
<feature type="region of interest" description="Disordered" evidence="2">
    <location>
        <begin position="206"/>
        <end position="256"/>
    </location>
</feature>
<evidence type="ECO:0000256" key="1">
    <source>
        <dbReference type="RuleBase" id="RU003560"/>
    </source>
</evidence>
<dbReference type="RefSeq" id="XP_007405593.1">
    <property type="nucleotide sequence ID" value="XM_007405531.1"/>
</dbReference>
<dbReference type="GO" id="GO:0008483">
    <property type="term" value="F:transaminase activity"/>
    <property type="evidence" value="ECO:0007669"/>
    <property type="project" value="InterPro"/>
</dbReference>
<dbReference type="EMBL" id="GL883093">
    <property type="protein sequence ID" value="EGG10991.1"/>
    <property type="molecule type" value="Genomic_DNA"/>
</dbReference>
<dbReference type="InParanoid" id="F4R9J7"/>
<dbReference type="VEuPathDB" id="FungiDB:MELLADRAFT_92414"/>
<organism evidence="4">
    <name type="scientific">Melampsora larici-populina (strain 98AG31 / pathotype 3-4-7)</name>
    <name type="common">Poplar leaf rust fungus</name>
    <dbReference type="NCBI Taxonomy" id="747676"/>
    <lineage>
        <taxon>Eukaryota</taxon>
        <taxon>Fungi</taxon>
        <taxon>Dikarya</taxon>
        <taxon>Basidiomycota</taxon>
        <taxon>Pucciniomycotina</taxon>
        <taxon>Pucciniomycetes</taxon>
        <taxon>Pucciniales</taxon>
        <taxon>Melampsoraceae</taxon>
        <taxon>Melampsora</taxon>
    </lineage>
</organism>
<dbReference type="Pfam" id="PF00202">
    <property type="entry name" value="Aminotran_3"/>
    <property type="match status" value="1"/>
</dbReference>
<dbReference type="InterPro" id="IPR015422">
    <property type="entry name" value="PyrdxlP-dep_Trfase_small"/>
</dbReference>
<name>F4R9J7_MELLP</name>
<evidence type="ECO:0000256" key="2">
    <source>
        <dbReference type="SAM" id="MobiDB-lite"/>
    </source>
</evidence>
<feature type="region of interest" description="Disordered" evidence="2">
    <location>
        <begin position="63"/>
        <end position="107"/>
    </location>
</feature>
<dbReference type="GeneID" id="18936240"/>
<feature type="compositionally biased region" description="Polar residues" evidence="2">
    <location>
        <begin position="87"/>
        <end position="96"/>
    </location>
</feature>
<dbReference type="SUPFAM" id="SSF53383">
    <property type="entry name" value="PLP-dependent transferases"/>
    <property type="match status" value="1"/>
</dbReference>
<dbReference type="Gene3D" id="3.90.1150.10">
    <property type="entry name" value="Aspartate Aminotransferase, domain 1"/>
    <property type="match status" value="1"/>
</dbReference>
<accession>F4R9J7</accession>
<dbReference type="eggNOG" id="KOG1402">
    <property type="taxonomic scope" value="Eukaryota"/>
</dbReference>
<comment type="similarity">
    <text evidence="1">Belongs to the class-III pyridoxal-phosphate-dependent aminotransferase family.</text>
</comment>
<dbReference type="KEGG" id="mlr:MELLADRAFT_92414"/>
<protein>
    <recommendedName>
        <fullName evidence="5">Ornithine aminotransferase</fullName>
    </recommendedName>
</protein>
<dbReference type="GO" id="GO:0030170">
    <property type="term" value="F:pyridoxal phosphate binding"/>
    <property type="evidence" value="ECO:0007669"/>
    <property type="project" value="InterPro"/>
</dbReference>